<dbReference type="Proteomes" id="UP001193501">
    <property type="component" value="Unassembled WGS sequence"/>
</dbReference>
<feature type="transmembrane region" description="Helical" evidence="1">
    <location>
        <begin position="117"/>
        <end position="138"/>
    </location>
</feature>
<name>A0AAE4YF80_9RHOB</name>
<feature type="transmembrane region" description="Helical" evidence="1">
    <location>
        <begin position="45"/>
        <end position="66"/>
    </location>
</feature>
<feature type="domain" description="Chlorhexidine efflux transporter" evidence="2">
    <location>
        <begin position="9"/>
        <end position="72"/>
    </location>
</feature>
<keyword evidence="1" id="KW-0812">Transmembrane</keyword>
<dbReference type="EMBL" id="JAABNR010000013">
    <property type="protein sequence ID" value="NBZ88795.1"/>
    <property type="molecule type" value="Genomic_DNA"/>
</dbReference>
<proteinExistence type="predicted"/>
<gene>
    <name evidence="3" type="ORF">GV832_14475</name>
</gene>
<evidence type="ECO:0000256" key="1">
    <source>
        <dbReference type="SAM" id="Phobius"/>
    </source>
</evidence>
<keyword evidence="1" id="KW-0472">Membrane</keyword>
<reference evidence="3" key="1">
    <citation type="submission" date="2020-01" db="EMBL/GenBank/DDBJ databases">
        <authorList>
            <person name="Chen W.-M."/>
        </authorList>
    </citation>
    <scope>NUCLEOTIDE SEQUENCE</scope>
    <source>
        <strain evidence="3">CYK-10</strain>
    </source>
</reference>
<feature type="domain" description="Chlorhexidine efflux transporter" evidence="2">
    <location>
        <begin position="82"/>
        <end position="143"/>
    </location>
</feature>
<comment type="caution">
    <text evidence="3">The sequence shown here is derived from an EMBL/GenBank/DDBJ whole genome shotgun (WGS) entry which is preliminary data.</text>
</comment>
<dbReference type="Pfam" id="PF05232">
    <property type="entry name" value="BTP"/>
    <property type="match status" value="2"/>
</dbReference>
<feature type="transmembrane region" description="Helical" evidence="1">
    <location>
        <begin position="87"/>
        <end position="111"/>
    </location>
</feature>
<protein>
    <recommendedName>
        <fullName evidence="2">Chlorhexidine efflux transporter domain-containing protein</fullName>
    </recommendedName>
</protein>
<keyword evidence="4" id="KW-1185">Reference proteome</keyword>
<evidence type="ECO:0000313" key="4">
    <source>
        <dbReference type="Proteomes" id="UP001193501"/>
    </source>
</evidence>
<evidence type="ECO:0000259" key="2">
    <source>
        <dbReference type="Pfam" id="PF05232"/>
    </source>
</evidence>
<keyword evidence="1" id="KW-1133">Transmembrane helix</keyword>
<organism evidence="3 4">
    <name type="scientific">Stagnihabitans tardus</name>
    <dbReference type="NCBI Taxonomy" id="2699202"/>
    <lineage>
        <taxon>Bacteria</taxon>
        <taxon>Pseudomonadati</taxon>
        <taxon>Pseudomonadota</taxon>
        <taxon>Alphaproteobacteria</taxon>
        <taxon>Rhodobacterales</taxon>
        <taxon>Paracoccaceae</taxon>
        <taxon>Stagnihabitans</taxon>
    </lineage>
</organism>
<evidence type="ECO:0000313" key="3">
    <source>
        <dbReference type="EMBL" id="NBZ88795.1"/>
    </source>
</evidence>
<feature type="transmembrane region" description="Helical" evidence="1">
    <location>
        <begin position="20"/>
        <end position="39"/>
    </location>
</feature>
<accession>A0AAE4YF80</accession>
<sequence>MRSLFMTLRSARDRALQSLLYEAGGLCLSVPLYMAWAEFGAGQSLGLLVALSLAVLLWSGLFSTAFDWAEHRLTDRLSSDRPWGWRLLHAVLLEATSILVTLPLLVLLGGLGWAEALVADLALTLLYATWAWVFHLAYDRFHPLTESTE</sequence>
<dbReference type="AlphaFoldDB" id="A0AAE4YF80"/>
<dbReference type="InterPro" id="IPR007896">
    <property type="entry name" value="BTP_bacteria"/>
</dbReference>